<evidence type="ECO:0000259" key="1">
    <source>
        <dbReference type="Pfam" id="PF07603"/>
    </source>
</evidence>
<accession>A0A3B1DF22</accession>
<dbReference type="InterPro" id="IPR011460">
    <property type="entry name" value="Lcl_C"/>
</dbReference>
<feature type="domain" description="Lcl C-terminal" evidence="1">
    <location>
        <begin position="67"/>
        <end position="183"/>
    </location>
</feature>
<sequence length="207" mass="24080">MKVDSSNIFKPALFLGALLFCFWVTASALAEEGQKDNIFGGQILSLTDKKEGLEPSNDPRYQNNQNGTVTDLKEGLMWKQQDSYQELKKWLNWEMAQSYIADINEKRFGGHDDWKLPTRKQLASLYEEDKVIPWKYYWTVNEVHMDPIFGYTSCCFWSSEIHKEEYAWTFNYIRGKAYPSPRGGPGLSLSAIRLVREINEKERTAKK</sequence>
<dbReference type="AlphaFoldDB" id="A0A3B1DF22"/>
<reference evidence="2" key="1">
    <citation type="submission" date="2018-06" db="EMBL/GenBank/DDBJ databases">
        <authorList>
            <person name="Zhirakovskaya E."/>
        </authorList>
    </citation>
    <scope>NUCLEOTIDE SEQUENCE</scope>
</reference>
<organism evidence="2">
    <name type="scientific">hydrothermal vent metagenome</name>
    <dbReference type="NCBI Taxonomy" id="652676"/>
    <lineage>
        <taxon>unclassified sequences</taxon>
        <taxon>metagenomes</taxon>
        <taxon>ecological metagenomes</taxon>
    </lineage>
</organism>
<dbReference type="Pfam" id="PF07603">
    <property type="entry name" value="Lcl_C"/>
    <property type="match status" value="1"/>
</dbReference>
<evidence type="ECO:0000313" key="2">
    <source>
        <dbReference type="EMBL" id="VAX27237.1"/>
    </source>
</evidence>
<name>A0A3B1DF22_9ZZZZ</name>
<protein>
    <recommendedName>
        <fullName evidence="1">Lcl C-terminal domain-containing protein</fullName>
    </recommendedName>
</protein>
<dbReference type="EMBL" id="UOGG01000025">
    <property type="protein sequence ID" value="VAX27237.1"/>
    <property type="molecule type" value="Genomic_DNA"/>
</dbReference>
<gene>
    <name evidence="2" type="ORF">MNBD_NITROSPINAE05-1327</name>
</gene>
<proteinExistence type="predicted"/>